<evidence type="ECO:0000256" key="1">
    <source>
        <dbReference type="ARBA" id="ARBA00004141"/>
    </source>
</evidence>
<feature type="domain" description="G-protein coupled receptors family 1 profile" evidence="12">
    <location>
        <begin position="59"/>
        <end position="354"/>
    </location>
</feature>
<feature type="transmembrane region" description="Helical" evidence="11">
    <location>
        <begin position="210"/>
        <end position="228"/>
    </location>
</feature>
<keyword evidence="4 11" id="KW-1133">Transmembrane helix</keyword>
<evidence type="ECO:0000256" key="10">
    <source>
        <dbReference type="SAM" id="MobiDB-lite"/>
    </source>
</evidence>
<reference evidence="14" key="1">
    <citation type="submission" date="2025-08" db="UniProtKB">
        <authorList>
            <consortium name="RefSeq"/>
        </authorList>
    </citation>
    <scope>IDENTIFICATION</scope>
    <source>
        <tissue evidence="14">Whole sample</tissue>
    </source>
</reference>
<comment type="similarity">
    <text evidence="2 9">Belongs to the G-protein coupled receptor 1 family.</text>
</comment>
<dbReference type="PANTHER" id="PTHR45695">
    <property type="entry name" value="LEUCOKININ RECEPTOR-RELATED"/>
    <property type="match status" value="1"/>
</dbReference>
<feature type="transmembrane region" description="Helical" evidence="11">
    <location>
        <begin position="46"/>
        <end position="70"/>
    </location>
</feature>
<dbReference type="PRINTS" id="PR01012">
    <property type="entry name" value="NRPEPTIDEYR"/>
</dbReference>
<accession>A0A8B8DJ09</accession>
<evidence type="ECO:0000256" key="8">
    <source>
        <dbReference type="ARBA" id="ARBA00023224"/>
    </source>
</evidence>
<evidence type="ECO:0000256" key="9">
    <source>
        <dbReference type="RuleBase" id="RU000688"/>
    </source>
</evidence>
<feature type="transmembrane region" description="Helical" evidence="11">
    <location>
        <begin position="120"/>
        <end position="138"/>
    </location>
</feature>
<evidence type="ECO:0000256" key="5">
    <source>
        <dbReference type="ARBA" id="ARBA00023040"/>
    </source>
</evidence>
<dbReference type="SUPFAM" id="SSF81321">
    <property type="entry name" value="Family A G protein-coupled receptor-like"/>
    <property type="match status" value="1"/>
</dbReference>
<dbReference type="RefSeq" id="XP_022327584.1">
    <property type="nucleotide sequence ID" value="XM_022471876.1"/>
</dbReference>
<dbReference type="OrthoDB" id="2132067at2759"/>
<dbReference type="KEGG" id="cvn:111126929"/>
<protein>
    <submittedName>
        <fullName evidence="14">Allatostatin-A receptor-like</fullName>
    </submittedName>
</protein>
<dbReference type="AlphaFoldDB" id="A0A8B8DJ09"/>
<evidence type="ECO:0000313" key="14">
    <source>
        <dbReference type="RefSeq" id="XP_022327584.1"/>
    </source>
</evidence>
<proteinExistence type="inferred from homology"/>
<feature type="compositionally biased region" description="Basic and acidic residues" evidence="10">
    <location>
        <begin position="396"/>
        <end position="413"/>
    </location>
</feature>
<dbReference type="PRINTS" id="PR00237">
    <property type="entry name" value="GPCRRHODOPSN"/>
</dbReference>
<keyword evidence="5 9" id="KW-0297">G-protein coupled receptor</keyword>
<feature type="transmembrane region" description="Helical" evidence="11">
    <location>
        <begin position="159"/>
        <end position="180"/>
    </location>
</feature>
<organism evidence="13 14">
    <name type="scientific">Crassostrea virginica</name>
    <name type="common">Eastern oyster</name>
    <dbReference type="NCBI Taxonomy" id="6565"/>
    <lineage>
        <taxon>Eukaryota</taxon>
        <taxon>Metazoa</taxon>
        <taxon>Spiralia</taxon>
        <taxon>Lophotrochozoa</taxon>
        <taxon>Mollusca</taxon>
        <taxon>Bivalvia</taxon>
        <taxon>Autobranchia</taxon>
        <taxon>Pteriomorphia</taxon>
        <taxon>Ostreida</taxon>
        <taxon>Ostreoidea</taxon>
        <taxon>Ostreidae</taxon>
        <taxon>Crassostrea</taxon>
    </lineage>
</organism>
<evidence type="ECO:0000256" key="7">
    <source>
        <dbReference type="ARBA" id="ARBA00023170"/>
    </source>
</evidence>
<keyword evidence="7 9" id="KW-0675">Receptor</keyword>
<dbReference type="Proteomes" id="UP000694844">
    <property type="component" value="Chromosome 3"/>
</dbReference>
<evidence type="ECO:0000313" key="13">
    <source>
        <dbReference type="Proteomes" id="UP000694844"/>
    </source>
</evidence>
<feature type="transmembrane region" description="Helical" evidence="11">
    <location>
        <begin position="79"/>
        <end position="108"/>
    </location>
</feature>
<dbReference type="InterPro" id="IPR000611">
    <property type="entry name" value="NPY_rcpt"/>
</dbReference>
<evidence type="ECO:0000256" key="4">
    <source>
        <dbReference type="ARBA" id="ARBA00022989"/>
    </source>
</evidence>
<evidence type="ECO:0000259" key="12">
    <source>
        <dbReference type="PROSITE" id="PS50262"/>
    </source>
</evidence>
<dbReference type="PROSITE" id="PS00237">
    <property type="entry name" value="G_PROTEIN_RECEP_F1_1"/>
    <property type="match status" value="1"/>
</dbReference>
<dbReference type="GO" id="GO:0004983">
    <property type="term" value="F:neuropeptide Y receptor activity"/>
    <property type="evidence" value="ECO:0007669"/>
    <property type="project" value="InterPro"/>
</dbReference>
<dbReference type="InterPro" id="IPR000276">
    <property type="entry name" value="GPCR_Rhodpsn"/>
</dbReference>
<keyword evidence="13" id="KW-1185">Reference proteome</keyword>
<dbReference type="PROSITE" id="PS50262">
    <property type="entry name" value="G_PROTEIN_RECEP_F1_2"/>
    <property type="match status" value="1"/>
</dbReference>
<feature type="transmembrane region" description="Helical" evidence="11">
    <location>
        <begin position="337"/>
        <end position="357"/>
    </location>
</feature>
<comment type="subcellular location">
    <subcellularLocation>
        <location evidence="1">Membrane</location>
        <topology evidence="1">Multi-pass membrane protein</topology>
    </subcellularLocation>
</comment>
<dbReference type="InterPro" id="IPR017452">
    <property type="entry name" value="GPCR_Rhodpsn_7TM"/>
</dbReference>
<evidence type="ECO:0000256" key="2">
    <source>
        <dbReference type="ARBA" id="ARBA00010663"/>
    </source>
</evidence>
<feature type="transmembrane region" description="Helical" evidence="11">
    <location>
        <begin position="294"/>
        <end position="317"/>
    </location>
</feature>
<dbReference type="PANTHER" id="PTHR45695:SF9">
    <property type="entry name" value="LEUCOKININ RECEPTOR"/>
    <property type="match status" value="1"/>
</dbReference>
<feature type="region of interest" description="Disordered" evidence="10">
    <location>
        <begin position="390"/>
        <end position="413"/>
    </location>
</feature>
<dbReference type="GO" id="GO:0005886">
    <property type="term" value="C:plasma membrane"/>
    <property type="evidence" value="ECO:0007669"/>
    <property type="project" value="TreeGrafter"/>
</dbReference>
<dbReference type="Pfam" id="PF00001">
    <property type="entry name" value="7tm_1"/>
    <property type="match status" value="1"/>
</dbReference>
<name>A0A8B8DJ09_CRAVI</name>
<dbReference type="Gene3D" id="1.20.1070.10">
    <property type="entry name" value="Rhodopsin 7-helix transmembrane proteins"/>
    <property type="match status" value="1"/>
</dbReference>
<keyword evidence="6 11" id="KW-0472">Membrane</keyword>
<keyword evidence="3 9" id="KW-0812">Transmembrane</keyword>
<sequence>MNETIGESVDLLKISEDDSNISNYTYIYDYQDSLDWLPLNEVIPCVTFYIIIGLFGISGNSLVIVVILAFPRTRNITNLFLLSLASADLLLVLVCVPIKCATFFSYVWRMGEFLCIFTHYIQTVSMVCSVMTLTAMSVERYIVIVYPLRARSVCTVRHAKLVITMVWILAFVFSTPVLYIQNLMEVGQWRKAHWCVKWSRPTAHGVLFEIYMFFILFVVPITVMIITYSRVSCEIWNGAAIRAELSGRKVNETICLRLTKFSGDRRTLLRGRGGKQPTTSMRIIPDDGKTRKQVVVMLMVIVAFFIICWGPILFNNLLVALNVLDNYNTGYLKPMRMAFHLLSYLNSCVNPVVYGVMSHNFRDRLRRIVTRKLTRNQSLTATTAILSRNSTLRNHHQTDERGSKEGATLKETQ</sequence>
<evidence type="ECO:0000256" key="11">
    <source>
        <dbReference type="SAM" id="Phobius"/>
    </source>
</evidence>
<gene>
    <name evidence="14" type="primary">LOC111126929</name>
</gene>
<evidence type="ECO:0000256" key="6">
    <source>
        <dbReference type="ARBA" id="ARBA00023136"/>
    </source>
</evidence>
<dbReference type="GeneID" id="111126929"/>
<evidence type="ECO:0000256" key="3">
    <source>
        <dbReference type="ARBA" id="ARBA00022692"/>
    </source>
</evidence>
<keyword evidence="8 9" id="KW-0807">Transducer</keyword>